<keyword evidence="2 4" id="KW-0012">Acyltransferase</keyword>
<dbReference type="AlphaFoldDB" id="A0A937K6F1"/>
<gene>
    <name evidence="4" type="ORF">JK634_18355</name>
</gene>
<evidence type="ECO:0000313" key="5">
    <source>
        <dbReference type="Proteomes" id="UP000623681"/>
    </source>
</evidence>
<dbReference type="InterPro" id="IPR016181">
    <property type="entry name" value="Acyl_CoA_acyltransferase"/>
</dbReference>
<proteinExistence type="predicted"/>
<dbReference type="GO" id="GO:0016747">
    <property type="term" value="F:acyltransferase activity, transferring groups other than amino-acyl groups"/>
    <property type="evidence" value="ECO:0007669"/>
    <property type="project" value="InterPro"/>
</dbReference>
<dbReference type="PROSITE" id="PS51186">
    <property type="entry name" value="GNAT"/>
    <property type="match status" value="1"/>
</dbReference>
<dbReference type="EMBL" id="JAESWA010000027">
    <property type="protein sequence ID" value="MBL4933748.1"/>
    <property type="molecule type" value="Genomic_DNA"/>
</dbReference>
<dbReference type="EC" id="2.3.1.-" evidence="4"/>
<evidence type="ECO:0000259" key="3">
    <source>
        <dbReference type="PROSITE" id="PS51186"/>
    </source>
</evidence>
<keyword evidence="1 4" id="KW-0808">Transferase</keyword>
<dbReference type="SUPFAM" id="SSF55729">
    <property type="entry name" value="Acyl-CoA N-acyltransferases (Nat)"/>
    <property type="match status" value="1"/>
</dbReference>
<evidence type="ECO:0000313" key="4">
    <source>
        <dbReference type="EMBL" id="MBL4933748.1"/>
    </source>
</evidence>
<sequence>MIKELENFEVDEIMDIWLDVNITAHDFIPKQYWINNYEVVKKRYIPAATTFVFKEDNIIKGFISVLDKAFIGALFVLGNCQGCGTGKKLINHCKGIYSSLELGVYSDNVKAISFYKSCGFEIIKEQINEDSGYIEYIMKWEK</sequence>
<protein>
    <submittedName>
        <fullName evidence="4">N-acetyltransferase</fullName>
        <ecNumber evidence="4">2.3.1.-</ecNumber>
    </submittedName>
</protein>
<dbReference type="Gene3D" id="3.40.630.30">
    <property type="match status" value="1"/>
</dbReference>
<dbReference type="CDD" id="cd04301">
    <property type="entry name" value="NAT_SF"/>
    <property type="match status" value="1"/>
</dbReference>
<dbReference type="Pfam" id="PF13673">
    <property type="entry name" value="Acetyltransf_10"/>
    <property type="match status" value="1"/>
</dbReference>
<comment type="caution">
    <text evidence="4">The sequence shown here is derived from an EMBL/GenBank/DDBJ whole genome shotgun (WGS) entry which is preliminary data.</text>
</comment>
<dbReference type="Proteomes" id="UP000623681">
    <property type="component" value="Unassembled WGS sequence"/>
</dbReference>
<feature type="domain" description="N-acetyltransferase" evidence="3">
    <location>
        <begin position="1"/>
        <end position="142"/>
    </location>
</feature>
<dbReference type="PANTHER" id="PTHR43800">
    <property type="entry name" value="PEPTIDYL-LYSINE N-ACETYLTRANSFERASE YJAB"/>
    <property type="match status" value="1"/>
</dbReference>
<reference evidence="4" key="1">
    <citation type="submission" date="2021-01" db="EMBL/GenBank/DDBJ databases">
        <title>Genome public.</title>
        <authorList>
            <person name="Liu C."/>
            <person name="Sun Q."/>
        </authorList>
    </citation>
    <scope>NUCLEOTIDE SEQUENCE</scope>
    <source>
        <strain evidence="4">YIM B02565</strain>
    </source>
</reference>
<dbReference type="RefSeq" id="WP_202769183.1">
    <property type="nucleotide sequence ID" value="NZ_JAESWA010000027.1"/>
</dbReference>
<dbReference type="NCBIfam" id="NF007853">
    <property type="entry name" value="PRK10562.1"/>
    <property type="match status" value="1"/>
</dbReference>
<keyword evidence="5" id="KW-1185">Reference proteome</keyword>
<dbReference type="InterPro" id="IPR000182">
    <property type="entry name" value="GNAT_dom"/>
</dbReference>
<name>A0A937K6F1_9CLOT</name>
<dbReference type="PANTHER" id="PTHR43800:SF1">
    <property type="entry name" value="PEPTIDYL-LYSINE N-ACETYLTRANSFERASE YJAB"/>
    <property type="match status" value="1"/>
</dbReference>
<accession>A0A937K6F1</accession>
<evidence type="ECO:0000256" key="2">
    <source>
        <dbReference type="ARBA" id="ARBA00023315"/>
    </source>
</evidence>
<organism evidence="4 5">
    <name type="scientific">Clostridium paridis</name>
    <dbReference type="NCBI Taxonomy" id="2803863"/>
    <lineage>
        <taxon>Bacteria</taxon>
        <taxon>Bacillati</taxon>
        <taxon>Bacillota</taxon>
        <taxon>Clostridia</taxon>
        <taxon>Eubacteriales</taxon>
        <taxon>Clostridiaceae</taxon>
        <taxon>Clostridium</taxon>
    </lineage>
</organism>
<evidence type="ECO:0000256" key="1">
    <source>
        <dbReference type="ARBA" id="ARBA00022679"/>
    </source>
</evidence>